<dbReference type="PATRIC" id="fig|1122151.5.peg.1487"/>
<keyword evidence="2 4" id="KW-0227">DNA damage</keyword>
<dbReference type="PANTHER" id="PTHR10073:SF12">
    <property type="entry name" value="DNA MISMATCH REPAIR PROTEIN MLH1"/>
    <property type="match status" value="1"/>
</dbReference>
<dbReference type="SMART" id="SM00853">
    <property type="entry name" value="MutL_C"/>
    <property type="match status" value="1"/>
</dbReference>
<dbReference type="Gene3D" id="3.30.230.10">
    <property type="match status" value="1"/>
</dbReference>
<sequence>MENVGIIHELPVELSNQIAAGEVIERPASVVKELVENSIDAQATQVLITIQQAGLKLIEVNDNGKGISSDDVEVAFLPHTTSKIANDRDLFNIRTLGFRGEALASIASISKLMVLTSTDGKSAVRAKYSGNELVKKETFARSKGTTITVEDMFFNTPARLKYVKSLHTELNKIVDIVDRLAMGHPDISFRLINEGKDLVWTSGNDNLQQTIAGIYGRTIASHMLEFENSDPDYEIHGFFSKPDTTRSNRSYISLILNGRYIRNFQLTNAVIRGYGSKLMVARFPVAVIDIKMDPSLVDINVHPTKQEVRLSNEGHIGDLISDGIKQRLSDQNLIPDAVKNLGRKEPIKTVDTYKPEQISFNDIATIDKISEPLSTPTKTVEPASSMPSEQSQPMETSETFETPMTGMPIFKDPDHLKSWDQRLQKETESKVKVLNSQSQKNDSTKPEPINQEEKSGFPDLRYIGQIHGTYLVAESEDGFYLIDQHAAQERVNYEYYRKEIGKVSNDQQKLLVPIVLDYPNSESILIREKKPILESIGLYLDDFGQNSFVVNTHPTWFVPGQEESTIKEMVDYVLNDSKISVASFREKNAIMMSCKRAIKANHHIDDREAVQLLHNLTKAENPYNCPHGRPVLVEFSNKDLEKMFKRIQDPHDTRESE</sequence>
<dbReference type="SUPFAM" id="SSF55874">
    <property type="entry name" value="ATPase domain of HSP90 chaperone/DNA topoisomerase II/histidine kinase"/>
    <property type="match status" value="1"/>
</dbReference>
<evidence type="ECO:0000256" key="1">
    <source>
        <dbReference type="ARBA" id="ARBA00006082"/>
    </source>
</evidence>
<dbReference type="AlphaFoldDB" id="A0A0R1PPU3"/>
<dbReference type="SMART" id="SM01340">
    <property type="entry name" value="DNA_mis_repair"/>
    <property type="match status" value="1"/>
</dbReference>
<dbReference type="InterPro" id="IPR036890">
    <property type="entry name" value="HATPase_C_sf"/>
</dbReference>
<dbReference type="InterPro" id="IPR037198">
    <property type="entry name" value="MutL_C_sf"/>
</dbReference>
<dbReference type="InterPro" id="IPR002099">
    <property type="entry name" value="MutL/Mlh/PMS"/>
</dbReference>
<protein>
    <recommendedName>
        <fullName evidence="4">DNA mismatch repair protein MutL</fullName>
    </recommendedName>
</protein>
<dbReference type="Pfam" id="PF08676">
    <property type="entry name" value="MutL_C"/>
    <property type="match status" value="1"/>
</dbReference>
<evidence type="ECO:0000256" key="3">
    <source>
        <dbReference type="ARBA" id="ARBA00023204"/>
    </source>
</evidence>
<evidence type="ECO:0000259" key="7">
    <source>
        <dbReference type="SMART" id="SM01340"/>
    </source>
</evidence>
<dbReference type="InterPro" id="IPR020667">
    <property type="entry name" value="DNA_mismatch_repair_MutL"/>
</dbReference>
<dbReference type="InterPro" id="IPR014790">
    <property type="entry name" value="MutL_C"/>
</dbReference>
<evidence type="ECO:0000256" key="5">
    <source>
        <dbReference type="SAM" id="MobiDB-lite"/>
    </source>
</evidence>
<comment type="caution">
    <text evidence="8">The sequence shown here is derived from an EMBL/GenBank/DDBJ whole genome shotgun (WGS) entry which is preliminary data.</text>
</comment>
<dbReference type="Gene3D" id="3.30.1540.20">
    <property type="entry name" value="MutL, C-terminal domain, dimerisation subdomain"/>
    <property type="match status" value="1"/>
</dbReference>
<gene>
    <name evidence="4" type="primary">mutL</name>
    <name evidence="8" type="ORF">FD33_GL001435</name>
</gene>
<dbReference type="PROSITE" id="PS00058">
    <property type="entry name" value="DNA_MISMATCH_REPAIR_1"/>
    <property type="match status" value="1"/>
</dbReference>
<dbReference type="PANTHER" id="PTHR10073">
    <property type="entry name" value="DNA MISMATCH REPAIR PROTEIN MLH, PMS, MUTL"/>
    <property type="match status" value="1"/>
</dbReference>
<evidence type="ECO:0000256" key="4">
    <source>
        <dbReference type="HAMAP-Rule" id="MF_00149"/>
    </source>
</evidence>
<dbReference type="CDD" id="cd00782">
    <property type="entry name" value="MutL_Trans"/>
    <property type="match status" value="1"/>
</dbReference>
<feature type="domain" description="MutL C-terminal dimerisation" evidence="6">
    <location>
        <begin position="462"/>
        <end position="604"/>
    </location>
</feature>
<dbReference type="GO" id="GO:0032300">
    <property type="term" value="C:mismatch repair complex"/>
    <property type="evidence" value="ECO:0007669"/>
    <property type="project" value="InterPro"/>
</dbReference>
<evidence type="ECO:0000259" key="6">
    <source>
        <dbReference type="SMART" id="SM00853"/>
    </source>
</evidence>
<feature type="region of interest" description="Disordered" evidence="5">
    <location>
        <begin position="427"/>
        <end position="456"/>
    </location>
</feature>
<dbReference type="Gene3D" id="3.30.1370.100">
    <property type="entry name" value="MutL, C-terminal domain, regulatory subdomain"/>
    <property type="match status" value="1"/>
</dbReference>
<dbReference type="InterPro" id="IPR042120">
    <property type="entry name" value="MutL_C_dimsub"/>
</dbReference>
<reference evidence="8 9" key="1">
    <citation type="journal article" date="2015" name="Genome Announc.">
        <title>Expanding the biotechnology potential of lactobacilli through comparative genomics of 213 strains and associated genera.</title>
        <authorList>
            <person name="Sun Z."/>
            <person name="Harris H.M."/>
            <person name="McCann A."/>
            <person name="Guo C."/>
            <person name="Argimon S."/>
            <person name="Zhang W."/>
            <person name="Yang X."/>
            <person name="Jeffery I.B."/>
            <person name="Cooney J.C."/>
            <person name="Kagawa T.F."/>
            <person name="Liu W."/>
            <person name="Song Y."/>
            <person name="Salvetti E."/>
            <person name="Wrobel A."/>
            <person name="Rasinkangas P."/>
            <person name="Parkhill J."/>
            <person name="Rea M.C."/>
            <person name="O'Sullivan O."/>
            <person name="Ritari J."/>
            <person name="Douillard F.P."/>
            <person name="Paul Ross R."/>
            <person name="Yang R."/>
            <person name="Briner A.E."/>
            <person name="Felis G.E."/>
            <person name="de Vos W.M."/>
            <person name="Barrangou R."/>
            <person name="Klaenhammer T.R."/>
            <person name="Caufield P.W."/>
            <person name="Cui Y."/>
            <person name="Zhang H."/>
            <person name="O'Toole P.W."/>
        </authorList>
    </citation>
    <scope>NUCLEOTIDE SEQUENCE [LARGE SCALE GENOMIC DNA]</scope>
    <source>
        <strain evidence="8 9">DSM 13238</strain>
    </source>
</reference>
<dbReference type="InterPro" id="IPR014721">
    <property type="entry name" value="Ribsml_uS5_D2-typ_fold_subgr"/>
</dbReference>
<dbReference type="InterPro" id="IPR020568">
    <property type="entry name" value="Ribosomal_Su5_D2-typ_SF"/>
</dbReference>
<keyword evidence="3 4" id="KW-0234">DNA repair</keyword>
<comment type="function">
    <text evidence="4">This protein is involved in the repair of mismatches in DNA. It is required for dam-dependent methyl-directed DNA mismatch repair. May act as a 'molecular matchmaker', a protein that promotes the formation of a stable complex between two or more DNA-binding proteins in an ATP-dependent manner without itself being part of a final effector complex.</text>
</comment>
<dbReference type="InterPro" id="IPR038973">
    <property type="entry name" value="MutL/Mlh/Pms-like"/>
</dbReference>
<dbReference type="FunFam" id="3.30.1370.100:FF:000004">
    <property type="entry name" value="DNA mismatch repair endonuclease MutL"/>
    <property type="match status" value="1"/>
</dbReference>
<evidence type="ECO:0000256" key="2">
    <source>
        <dbReference type="ARBA" id="ARBA00022763"/>
    </source>
</evidence>
<dbReference type="InterPro" id="IPR014762">
    <property type="entry name" value="DNA_mismatch_repair_CS"/>
</dbReference>
<accession>A0A0R1PPU3</accession>
<dbReference type="InterPro" id="IPR042121">
    <property type="entry name" value="MutL_C_regsub"/>
</dbReference>
<evidence type="ECO:0000313" key="8">
    <source>
        <dbReference type="EMBL" id="KRL31877.1"/>
    </source>
</evidence>
<keyword evidence="9" id="KW-1185">Reference proteome</keyword>
<feature type="compositionally biased region" description="Polar residues" evidence="5">
    <location>
        <begin position="385"/>
        <end position="402"/>
    </location>
</feature>
<dbReference type="Pfam" id="PF01119">
    <property type="entry name" value="DNA_mis_repair"/>
    <property type="match status" value="1"/>
</dbReference>
<dbReference type="GO" id="GO:0006298">
    <property type="term" value="P:mismatch repair"/>
    <property type="evidence" value="ECO:0007669"/>
    <property type="project" value="UniProtKB-UniRule"/>
</dbReference>
<dbReference type="CDD" id="cd16926">
    <property type="entry name" value="HATPase_MutL-MLH-PMS-like"/>
    <property type="match status" value="1"/>
</dbReference>
<feature type="region of interest" description="Disordered" evidence="5">
    <location>
        <begin position="373"/>
        <end position="414"/>
    </location>
</feature>
<dbReference type="Pfam" id="PF13589">
    <property type="entry name" value="HATPase_c_3"/>
    <property type="match status" value="1"/>
</dbReference>
<dbReference type="HAMAP" id="MF_00149">
    <property type="entry name" value="DNA_mis_repair"/>
    <property type="match status" value="1"/>
</dbReference>
<dbReference type="GO" id="GO:0140664">
    <property type="term" value="F:ATP-dependent DNA damage sensor activity"/>
    <property type="evidence" value="ECO:0007669"/>
    <property type="project" value="InterPro"/>
</dbReference>
<comment type="similarity">
    <text evidence="1 4">Belongs to the DNA mismatch repair MutL/HexB family.</text>
</comment>
<dbReference type="Proteomes" id="UP000051908">
    <property type="component" value="Unassembled WGS sequence"/>
</dbReference>
<proteinExistence type="inferred from homology"/>
<dbReference type="FunFam" id="3.30.565.10:FF:000003">
    <property type="entry name" value="DNA mismatch repair endonuclease MutL"/>
    <property type="match status" value="1"/>
</dbReference>
<dbReference type="NCBIfam" id="NF000950">
    <property type="entry name" value="PRK00095.1-3"/>
    <property type="match status" value="1"/>
</dbReference>
<organism evidence="8 9">
    <name type="scientific">Companilactobacillus paralimentarius DSM 13238 = JCM 10415</name>
    <dbReference type="NCBI Taxonomy" id="1122151"/>
    <lineage>
        <taxon>Bacteria</taxon>
        <taxon>Bacillati</taxon>
        <taxon>Bacillota</taxon>
        <taxon>Bacilli</taxon>
        <taxon>Lactobacillales</taxon>
        <taxon>Lactobacillaceae</taxon>
        <taxon>Companilactobacillus</taxon>
    </lineage>
</organism>
<dbReference type="GO" id="GO:0016887">
    <property type="term" value="F:ATP hydrolysis activity"/>
    <property type="evidence" value="ECO:0007669"/>
    <property type="project" value="InterPro"/>
</dbReference>
<name>A0A0R1PPU3_9LACO</name>
<dbReference type="SUPFAM" id="SSF54211">
    <property type="entry name" value="Ribosomal protein S5 domain 2-like"/>
    <property type="match status" value="1"/>
</dbReference>
<dbReference type="NCBIfam" id="TIGR00585">
    <property type="entry name" value="mutl"/>
    <property type="match status" value="1"/>
</dbReference>
<dbReference type="EMBL" id="AZES01000026">
    <property type="protein sequence ID" value="KRL31877.1"/>
    <property type="molecule type" value="Genomic_DNA"/>
</dbReference>
<dbReference type="Gene3D" id="3.30.565.10">
    <property type="entry name" value="Histidine kinase-like ATPase, C-terminal domain"/>
    <property type="match status" value="1"/>
</dbReference>
<feature type="domain" description="DNA mismatch repair protein S5" evidence="7">
    <location>
        <begin position="211"/>
        <end position="329"/>
    </location>
</feature>
<dbReference type="GO" id="GO:0005524">
    <property type="term" value="F:ATP binding"/>
    <property type="evidence" value="ECO:0007669"/>
    <property type="project" value="InterPro"/>
</dbReference>
<dbReference type="GO" id="GO:0030983">
    <property type="term" value="F:mismatched DNA binding"/>
    <property type="evidence" value="ECO:0007669"/>
    <property type="project" value="InterPro"/>
</dbReference>
<dbReference type="SUPFAM" id="SSF118116">
    <property type="entry name" value="DNA mismatch repair protein MutL"/>
    <property type="match status" value="1"/>
</dbReference>
<dbReference type="InterPro" id="IPR013507">
    <property type="entry name" value="DNA_mismatch_S5_2-like"/>
</dbReference>
<evidence type="ECO:0000313" key="9">
    <source>
        <dbReference type="Proteomes" id="UP000051908"/>
    </source>
</evidence>